<dbReference type="Proteomes" id="UP000254572">
    <property type="component" value="Unassembled WGS sequence"/>
</dbReference>
<dbReference type="SMART" id="SM00420">
    <property type="entry name" value="HTH_DEOR"/>
    <property type="match status" value="1"/>
</dbReference>
<keyword evidence="2" id="KW-0804">Transcription</keyword>
<dbReference type="Pfam" id="PF08220">
    <property type="entry name" value="HTH_DeoR"/>
    <property type="match status" value="1"/>
</dbReference>
<name>A0A381EEG6_9GAMM</name>
<dbReference type="GO" id="GO:0016740">
    <property type="term" value="F:transferase activity"/>
    <property type="evidence" value="ECO:0007669"/>
    <property type="project" value="UniProtKB-KW"/>
</dbReference>
<keyword evidence="5" id="KW-1185">Reference proteome</keyword>
<evidence type="ECO:0000259" key="3">
    <source>
        <dbReference type="PROSITE" id="PS51000"/>
    </source>
</evidence>
<gene>
    <name evidence="4" type="primary">lacR</name>
    <name evidence="4" type="ORF">NCTC13294_02413</name>
</gene>
<dbReference type="RefSeq" id="WP_115612503.1">
    <property type="nucleotide sequence ID" value="NZ_CABMOK010000021.1"/>
</dbReference>
<dbReference type="InterPro" id="IPR037171">
    <property type="entry name" value="NagB/RpiA_transferase-like"/>
</dbReference>
<evidence type="ECO:0000256" key="2">
    <source>
        <dbReference type="ARBA" id="ARBA00023163"/>
    </source>
</evidence>
<evidence type="ECO:0000313" key="4">
    <source>
        <dbReference type="EMBL" id="SUX25408.1"/>
    </source>
</evidence>
<dbReference type="PROSITE" id="PS51000">
    <property type="entry name" value="HTH_DEOR_2"/>
    <property type="match status" value="1"/>
</dbReference>
<keyword evidence="1" id="KW-0805">Transcription regulation</keyword>
<organism evidence="4 5">
    <name type="scientific">Cardiobacterium valvarum</name>
    <dbReference type="NCBI Taxonomy" id="194702"/>
    <lineage>
        <taxon>Bacteria</taxon>
        <taxon>Pseudomonadati</taxon>
        <taxon>Pseudomonadota</taxon>
        <taxon>Gammaproteobacteria</taxon>
        <taxon>Cardiobacteriales</taxon>
        <taxon>Cardiobacteriaceae</taxon>
        <taxon>Cardiobacterium</taxon>
    </lineage>
</organism>
<dbReference type="InterPro" id="IPR036390">
    <property type="entry name" value="WH_DNA-bd_sf"/>
</dbReference>
<dbReference type="Pfam" id="PF00455">
    <property type="entry name" value="DeoRC"/>
    <property type="match status" value="1"/>
</dbReference>
<protein>
    <submittedName>
        <fullName evidence="4">Lactose phosphotransferase system repressor</fullName>
    </submittedName>
</protein>
<dbReference type="AlphaFoldDB" id="A0A381EEG6"/>
<feature type="domain" description="HTH deoR-type" evidence="3">
    <location>
        <begin position="13"/>
        <end position="68"/>
    </location>
</feature>
<dbReference type="SUPFAM" id="SSF100950">
    <property type="entry name" value="NagB/RpiA/CoA transferase-like"/>
    <property type="match status" value="1"/>
</dbReference>
<dbReference type="InterPro" id="IPR014036">
    <property type="entry name" value="DeoR-like_C"/>
</dbReference>
<evidence type="ECO:0000256" key="1">
    <source>
        <dbReference type="ARBA" id="ARBA00023015"/>
    </source>
</evidence>
<reference evidence="4 5" key="1">
    <citation type="submission" date="2018-06" db="EMBL/GenBank/DDBJ databases">
        <authorList>
            <consortium name="Pathogen Informatics"/>
            <person name="Doyle S."/>
        </authorList>
    </citation>
    <scope>NUCLEOTIDE SEQUENCE [LARGE SCALE GENOMIC DNA]</scope>
    <source>
        <strain evidence="4 5">NCTC13294</strain>
    </source>
</reference>
<dbReference type="InterPro" id="IPR036388">
    <property type="entry name" value="WH-like_DNA-bd_sf"/>
</dbReference>
<proteinExistence type="predicted"/>
<dbReference type="PANTHER" id="PTHR30363:SF44">
    <property type="entry name" value="AGA OPERON TRANSCRIPTIONAL REPRESSOR-RELATED"/>
    <property type="match status" value="1"/>
</dbReference>
<dbReference type="InterPro" id="IPR050313">
    <property type="entry name" value="Carb_Metab_HTH_regulators"/>
</dbReference>
<dbReference type="PRINTS" id="PR00037">
    <property type="entry name" value="HTHLACR"/>
</dbReference>
<dbReference type="SUPFAM" id="SSF46785">
    <property type="entry name" value="Winged helix' DNA-binding domain"/>
    <property type="match status" value="1"/>
</dbReference>
<dbReference type="SMART" id="SM01134">
    <property type="entry name" value="DeoRC"/>
    <property type="match status" value="1"/>
</dbReference>
<dbReference type="Gene3D" id="1.10.10.10">
    <property type="entry name" value="Winged helix-like DNA-binding domain superfamily/Winged helix DNA-binding domain"/>
    <property type="match status" value="1"/>
</dbReference>
<sequence length="272" mass="30473">MSSSSSSMKSDTTVDRRAQIQTLLNEQGVVNSQELAERFEVSLMTIYRDLDYLQEQGVAKRQHGGAVSADRFISPLKRSMRESQNVNAKRIIGRWAAANLINTIDDSLVIDSGTTTLEFVRALPDAAINVMVNSLDALSVLAAHKNTNVYALGGELRKDVMAFEGAITTDNLRQCHFSKAFISADGIDIEAGLTTTNEQRARLTRLMAEHAQEVYLLADCSKYGKRSFRTFFHFDRITAIISESGVPELYKQHFRQHDIRLIEVNDNDPDKK</sequence>
<dbReference type="GO" id="GO:0003700">
    <property type="term" value="F:DNA-binding transcription factor activity"/>
    <property type="evidence" value="ECO:0007669"/>
    <property type="project" value="InterPro"/>
</dbReference>
<evidence type="ECO:0000313" key="5">
    <source>
        <dbReference type="Proteomes" id="UP000254572"/>
    </source>
</evidence>
<dbReference type="OrthoDB" id="5685843at2"/>
<dbReference type="PANTHER" id="PTHR30363">
    <property type="entry name" value="HTH-TYPE TRANSCRIPTIONAL REGULATOR SRLR-RELATED"/>
    <property type="match status" value="1"/>
</dbReference>
<accession>A0A381EEG6</accession>
<dbReference type="InterPro" id="IPR001034">
    <property type="entry name" value="DeoR_HTH"/>
</dbReference>
<keyword evidence="4" id="KW-0808">Transferase</keyword>
<dbReference type="Gene3D" id="3.40.50.1360">
    <property type="match status" value="1"/>
</dbReference>
<dbReference type="EMBL" id="UFUW01000001">
    <property type="protein sequence ID" value="SUX25408.1"/>
    <property type="molecule type" value="Genomic_DNA"/>
</dbReference>